<dbReference type="Pfam" id="PF01074">
    <property type="entry name" value="Glyco_hydro_38N"/>
    <property type="match status" value="1"/>
</dbReference>
<evidence type="ECO:0000259" key="5">
    <source>
        <dbReference type="SMART" id="SM00872"/>
    </source>
</evidence>
<keyword evidence="4" id="KW-0326">Glycosidase</keyword>
<dbReference type="InterPro" id="IPR015341">
    <property type="entry name" value="Glyco_hydro_38_cen"/>
</dbReference>
<dbReference type="EMBL" id="DVFK01000080">
    <property type="protein sequence ID" value="HIQ67984.1"/>
    <property type="molecule type" value="Genomic_DNA"/>
</dbReference>
<sequence>MGNIRAYLISHTHWDREWYLTQQEFQSKMVRLVDSVLESVEGNPDLSFMLDGQNIVLEDYLQIRPENEERLRKAISGGRLCVGPWYILPDELLVSGEAHIRNYLTGQKIAKRFGGGMNVGYLPDSFGHPQQMPQILSGLSMDTAVFWRGIPNDITEGEFRWDSACPGKGVLAVNMPHGYGNSARLTRKDSLSRLKAMMGQLSACSRGDVVLLMNGSDHILNQKDICEIVEDFNREAGPDYHITIGTMEQFLGELKQGLKPLSTWAGELRSGDRSMLLSGTMSTRVYLKQRNSQVQRGMERYLEPAAVLEKLAGLCSGFAGYQRFLWKKILENHPHDSICGCSVDPVHAEMMTRFNRVEQAEKTVFSDILGAISKKAAAGDKPQGVELLCFEPCQDSLPAVIETQVDFDPMLVQRVNFAKSTIDEYEGQICHPALPCAVNAYDEAGNPIPARLLQAEKAYYNHLQDATAPEIYKVNRCKVALSLPAMSYGLHTITLVPEYNPQGTGVLPKSGIENRWYAITGGESGSFTVTDKRTGRVYEGFAKLIDGGDAGDEYTYSWPVQDREYTLDGAAVVRSCVPGISQSLRLEGVLRLPRGLTADRSRREDTLVDNPVSITLTLSENSPYVDISVEVENRAKDHRLQLEIPTGVNARFHDASSAFALTRRPMEFSQPEEWMERRLPTYPTHGYVQVQEGEQGVAVVCPGIYEYQADNDQGESRLRLTLLRCVGWLSRVDLLTRKGNGGWCYETPEAQCLGKHTFRVGVLYPKAGDNPYGWSDRIAHPPVVQQVFAVDGKVTPENPLAFLSQLPENVRLSACKPSEDEKGVALRLFCLGEKESSFTLTGLPFEKAYLCDLREENRVPADYQEGVLNLTLAGGEIQTLYFPWEAEA</sequence>
<evidence type="ECO:0000256" key="1">
    <source>
        <dbReference type="ARBA" id="ARBA00009792"/>
    </source>
</evidence>
<accession>A0A9D1CN44</accession>
<dbReference type="GO" id="GO:0030246">
    <property type="term" value="F:carbohydrate binding"/>
    <property type="evidence" value="ECO:0007669"/>
    <property type="project" value="InterPro"/>
</dbReference>
<evidence type="ECO:0000313" key="7">
    <source>
        <dbReference type="Proteomes" id="UP000886796"/>
    </source>
</evidence>
<protein>
    <recommendedName>
        <fullName evidence="5">Glycoside hydrolase family 38 central domain-containing protein</fullName>
    </recommendedName>
</protein>
<dbReference type="InterPro" id="IPR011682">
    <property type="entry name" value="Glyco_hydro_38_C"/>
</dbReference>
<reference evidence="6" key="1">
    <citation type="submission" date="2020-10" db="EMBL/GenBank/DDBJ databases">
        <authorList>
            <person name="Gilroy R."/>
        </authorList>
    </citation>
    <scope>NUCLEOTIDE SEQUENCE</scope>
    <source>
        <strain evidence="6">13361</strain>
    </source>
</reference>
<dbReference type="AlphaFoldDB" id="A0A9D1CN44"/>
<dbReference type="Pfam" id="PF07748">
    <property type="entry name" value="Glyco_hydro_38C"/>
    <property type="match status" value="1"/>
</dbReference>
<dbReference type="SUPFAM" id="SSF88688">
    <property type="entry name" value="Families 57/38 glycoside transferase middle domain"/>
    <property type="match status" value="1"/>
</dbReference>
<evidence type="ECO:0000256" key="4">
    <source>
        <dbReference type="ARBA" id="ARBA00023295"/>
    </source>
</evidence>
<name>A0A9D1CN44_9FIRM</name>
<dbReference type="Gene3D" id="2.70.98.30">
    <property type="entry name" value="Golgi alpha-mannosidase II, domain 4"/>
    <property type="match status" value="1"/>
</dbReference>
<dbReference type="PANTHER" id="PTHR46017">
    <property type="entry name" value="ALPHA-MANNOSIDASE 2C1"/>
    <property type="match status" value="1"/>
</dbReference>
<dbReference type="Gene3D" id="2.60.40.2220">
    <property type="match status" value="1"/>
</dbReference>
<feature type="domain" description="Glycoside hydrolase family 38 central" evidence="5">
    <location>
        <begin position="275"/>
        <end position="354"/>
    </location>
</feature>
<proteinExistence type="inferred from homology"/>
<keyword evidence="2" id="KW-0479">Metal-binding</keyword>
<dbReference type="Pfam" id="PF17677">
    <property type="entry name" value="Glyco_hydro38C2"/>
    <property type="match status" value="1"/>
</dbReference>
<evidence type="ECO:0000313" key="6">
    <source>
        <dbReference type="EMBL" id="HIQ67984.1"/>
    </source>
</evidence>
<dbReference type="InterPro" id="IPR041147">
    <property type="entry name" value="GH38_C"/>
</dbReference>
<dbReference type="InterPro" id="IPR037094">
    <property type="entry name" value="Glyco_hydro_38_cen_sf"/>
</dbReference>
<dbReference type="SUPFAM" id="SSF74650">
    <property type="entry name" value="Galactose mutarotase-like"/>
    <property type="match status" value="1"/>
</dbReference>
<reference evidence="6" key="2">
    <citation type="journal article" date="2021" name="PeerJ">
        <title>Extensive microbial diversity within the chicken gut microbiome revealed by metagenomics and culture.</title>
        <authorList>
            <person name="Gilroy R."/>
            <person name="Ravi A."/>
            <person name="Getino M."/>
            <person name="Pursley I."/>
            <person name="Horton D.L."/>
            <person name="Alikhan N.F."/>
            <person name="Baker D."/>
            <person name="Gharbi K."/>
            <person name="Hall N."/>
            <person name="Watson M."/>
            <person name="Adriaenssens E.M."/>
            <person name="Foster-Nyarko E."/>
            <person name="Jarju S."/>
            <person name="Secka A."/>
            <person name="Antonio M."/>
            <person name="Oren A."/>
            <person name="Chaudhuri R.R."/>
            <person name="La Ragione R."/>
            <person name="Hildebrand F."/>
            <person name="Pallen M.J."/>
        </authorList>
    </citation>
    <scope>NUCLEOTIDE SEQUENCE</scope>
    <source>
        <strain evidence="6">13361</strain>
    </source>
</reference>
<dbReference type="InterPro" id="IPR011330">
    <property type="entry name" value="Glyco_hydro/deAcase_b/a-brl"/>
</dbReference>
<dbReference type="PANTHER" id="PTHR46017:SF2">
    <property type="entry name" value="MANNOSYLGLYCERATE HYDROLASE"/>
    <property type="match status" value="1"/>
</dbReference>
<dbReference type="GO" id="GO:0009313">
    <property type="term" value="P:oligosaccharide catabolic process"/>
    <property type="evidence" value="ECO:0007669"/>
    <property type="project" value="TreeGrafter"/>
</dbReference>
<organism evidence="6 7">
    <name type="scientific">Candidatus Faecousia excrementigallinarum</name>
    <dbReference type="NCBI Taxonomy" id="2840806"/>
    <lineage>
        <taxon>Bacteria</taxon>
        <taxon>Bacillati</taxon>
        <taxon>Bacillota</taxon>
        <taxon>Clostridia</taxon>
        <taxon>Eubacteriales</taxon>
        <taxon>Oscillospiraceae</taxon>
        <taxon>Faecousia</taxon>
    </lineage>
</organism>
<dbReference type="Gene3D" id="1.20.1270.50">
    <property type="entry name" value="Glycoside hydrolase family 38, central domain"/>
    <property type="match status" value="1"/>
</dbReference>
<dbReference type="SUPFAM" id="SSF88713">
    <property type="entry name" value="Glycoside hydrolase/deacetylase"/>
    <property type="match status" value="1"/>
</dbReference>
<dbReference type="InterPro" id="IPR011013">
    <property type="entry name" value="Gal_mutarotase_sf_dom"/>
</dbReference>
<evidence type="ECO:0000256" key="3">
    <source>
        <dbReference type="ARBA" id="ARBA00022801"/>
    </source>
</evidence>
<dbReference type="InterPro" id="IPR000602">
    <property type="entry name" value="Glyco_hydro_38_N"/>
</dbReference>
<dbReference type="Gene3D" id="3.20.110.10">
    <property type="entry name" value="Glycoside hydrolase 38, N terminal domain"/>
    <property type="match status" value="1"/>
</dbReference>
<dbReference type="InterPro" id="IPR028995">
    <property type="entry name" value="Glyco_hydro_57/38_cen_sf"/>
</dbReference>
<dbReference type="SMART" id="SM00872">
    <property type="entry name" value="Alpha-mann_mid"/>
    <property type="match status" value="1"/>
</dbReference>
<evidence type="ECO:0000256" key="2">
    <source>
        <dbReference type="ARBA" id="ARBA00022723"/>
    </source>
</evidence>
<comment type="caution">
    <text evidence="6">The sequence shown here is derived from an EMBL/GenBank/DDBJ whole genome shotgun (WGS) entry which is preliminary data.</text>
</comment>
<dbReference type="InterPro" id="IPR027291">
    <property type="entry name" value="Glyco_hydro_38_N_sf"/>
</dbReference>
<keyword evidence="3" id="KW-0378">Hydrolase</keyword>
<dbReference type="Proteomes" id="UP000886796">
    <property type="component" value="Unassembled WGS sequence"/>
</dbReference>
<dbReference type="GO" id="GO:0046872">
    <property type="term" value="F:metal ion binding"/>
    <property type="evidence" value="ECO:0007669"/>
    <property type="project" value="UniProtKB-KW"/>
</dbReference>
<dbReference type="GO" id="GO:0004559">
    <property type="term" value="F:alpha-mannosidase activity"/>
    <property type="evidence" value="ECO:0007669"/>
    <property type="project" value="InterPro"/>
</dbReference>
<gene>
    <name evidence="6" type="ORF">IAB74_05715</name>
</gene>
<comment type="similarity">
    <text evidence="1">Belongs to the glycosyl hydrolase 38 family.</text>
</comment>
<dbReference type="GO" id="GO:0006013">
    <property type="term" value="P:mannose metabolic process"/>
    <property type="evidence" value="ECO:0007669"/>
    <property type="project" value="InterPro"/>
</dbReference>